<keyword evidence="4" id="KW-1185">Reference proteome</keyword>
<proteinExistence type="predicted"/>
<dbReference type="RefSeq" id="WP_345163680.1">
    <property type="nucleotide sequence ID" value="NZ_BAABJK010000002.1"/>
</dbReference>
<feature type="transmembrane region" description="Helical" evidence="2">
    <location>
        <begin position="21"/>
        <end position="40"/>
    </location>
</feature>
<accession>A0ABP9H1N3</accession>
<evidence type="ECO:0000313" key="3">
    <source>
        <dbReference type="EMBL" id="GAA4958699.1"/>
    </source>
</evidence>
<dbReference type="InterPro" id="IPR007060">
    <property type="entry name" value="FtsL/DivIC"/>
</dbReference>
<keyword evidence="2" id="KW-1133">Transmembrane helix</keyword>
<organism evidence="3 4">
    <name type="scientific">Algibacter aquimarinus</name>
    <dbReference type="NCBI Taxonomy" id="1136748"/>
    <lineage>
        <taxon>Bacteria</taxon>
        <taxon>Pseudomonadati</taxon>
        <taxon>Bacteroidota</taxon>
        <taxon>Flavobacteriia</taxon>
        <taxon>Flavobacteriales</taxon>
        <taxon>Flavobacteriaceae</taxon>
        <taxon>Algibacter</taxon>
    </lineage>
</organism>
<protein>
    <submittedName>
        <fullName evidence="3">Septum formation initiator family protein</fullName>
    </submittedName>
</protein>
<dbReference type="Proteomes" id="UP001501692">
    <property type="component" value="Unassembled WGS sequence"/>
</dbReference>
<keyword evidence="2" id="KW-0812">Transmembrane</keyword>
<keyword evidence="1" id="KW-0175">Coiled coil</keyword>
<dbReference type="EMBL" id="BAABJK010000002">
    <property type="protein sequence ID" value="GAA4958699.1"/>
    <property type="molecule type" value="Genomic_DNA"/>
</dbReference>
<name>A0ABP9H1N3_9FLAO</name>
<evidence type="ECO:0000256" key="1">
    <source>
        <dbReference type="SAM" id="Coils"/>
    </source>
</evidence>
<evidence type="ECO:0000256" key="2">
    <source>
        <dbReference type="SAM" id="Phobius"/>
    </source>
</evidence>
<comment type="caution">
    <text evidence="3">The sequence shown here is derived from an EMBL/GenBank/DDBJ whole genome shotgun (WGS) entry which is preliminary data.</text>
</comment>
<reference evidence="4" key="1">
    <citation type="journal article" date="2019" name="Int. J. Syst. Evol. Microbiol.">
        <title>The Global Catalogue of Microorganisms (GCM) 10K type strain sequencing project: providing services to taxonomists for standard genome sequencing and annotation.</title>
        <authorList>
            <consortium name="The Broad Institute Genomics Platform"/>
            <consortium name="The Broad Institute Genome Sequencing Center for Infectious Disease"/>
            <person name="Wu L."/>
            <person name="Ma J."/>
        </authorList>
    </citation>
    <scope>NUCLEOTIDE SEQUENCE [LARGE SCALE GENOMIC DNA]</scope>
    <source>
        <strain evidence="4">JCM 18287</strain>
    </source>
</reference>
<feature type="coiled-coil region" evidence="1">
    <location>
        <begin position="41"/>
        <end position="75"/>
    </location>
</feature>
<gene>
    <name evidence="3" type="ORF">GCM10023315_02780</name>
</gene>
<dbReference type="Pfam" id="PF04977">
    <property type="entry name" value="DivIC"/>
    <property type="match status" value="1"/>
</dbReference>
<sequence length="110" mass="13611">MTKFKKNTSKYLKPFKNWFTLILAIFIIWMLFFDANSWFIHNELNNDINALEDEKEYYRREIEKDKKAIKKLSTEEGLEKFAREEYYMKRDNEEIFIIEYEDSLKTKQND</sequence>
<keyword evidence="2" id="KW-0472">Membrane</keyword>
<evidence type="ECO:0000313" key="4">
    <source>
        <dbReference type="Proteomes" id="UP001501692"/>
    </source>
</evidence>